<dbReference type="InterPro" id="IPR036397">
    <property type="entry name" value="RNaseH_sf"/>
</dbReference>
<dbReference type="STRING" id="98765.A0A2R6PV89"/>
<organism evidence="4 5">
    <name type="scientific">Hermanssonia centrifuga</name>
    <dbReference type="NCBI Taxonomy" id="98765"/>
    <lineage>
        <taxon>Eukaryota</taxon>
        <taxon>Fungi</taxon>
        <taxon>Dikarya</taxon>
        <taxon>Basidiomycota</taxon>
        <taxon>Agaricomycotina</taxon>
        <taxon>Agaricomycetes</taxon>
        <taxon>Polyporales</taxon>
        <taxon>Meruliaceae</taxon>
        <taxon>Hermanssonia</taxon>
    </lineage>
</organism>
<protein>
    <recommendedName>
        <fullName evidence="6">Piwi-domain-containing protein</fullName>
    </recommendedName>
</protein>
<accession>A0A2R6PV89</accession>
<reference evidence="4 5" key="1">
    <citation type="submission" date="2018-02" db="EMBL/GenBank/DDBJ databases">
        <title>Genome sequence of the basidiomycete white-rot fungus Phlebia centrifuga.</title>
        <authorList>
            <person name="Granchi Z."/>
            <person name="Peng M."/>
            <person name="de Vries R.P."/>
            <person name="Hilden K."/>
            <person name="Makela M.R."/>
            <person name="Grigoriev I."/>
            <person name="Riley R."/>
        </authorList>
    </citation>
    <scope>NUCLEOTIDE SEQUENCE [LARGE SCALE GENOMIC DNA]</scope>
    <source>
        <strain evidence="4 5">FBCC195</strain>
    </source>
</reference>
<evidence type="ECO:0000259" key="2">
    <source>
        <dbReference type="PROSITE" id="PS50821"/>
    </source>
</evidence>
<dbReference type="InterPro" id="IPR014811">
    <property type="entry name" value="ArgoL1"/>
</dbReference>
<dbReference type="Pfam" id="PF16486">
    <property type="entry name" value="ArgoN"/>
    <property type="match status" value="1"/>
</dbReference>
<comment type="caution">
    <text evidence="4">The sequence shown here is derived from an EMBL/GenBank/DDBJ whole genome shotgun (WGS) entry which is preliminary data.</text>
</comment>
<dbReference type="Pfam" id="PF02170">
    <property type="entry name" value="PAZ"/>
    <property type="match status" value="1"/>
</dbReference>
<dbReference type="Pfam" id="PF16488">
    <property type="entry name" value="ArgoL2"/>
    <property type="match status" value="1"/>
</dbReference>
<name>A0A2R6PV89_9APHY</name>
<dbReference type="OrthoDB" id="10252740at2759"/>
<gene>
    <name evidence="4" type="ORF">PHLCEN_2v4382</name>
</gene>
<evidence type="ECO:0000256" key="1">
    <source>
        <dbReference type="SAM" id="MobiDB-lite"/>
    </source>
</evidence>
<dbReference type="PROSITE" id="PS50821">
    <property type="entry name" value="PAZ"/>
    <property type="match status" value="1"/>
</dbReference>
<proteinExistence type="predicted"/>
<dbReference type="PROSITE" id="PS50822">
    <property type="entry name" value="PIWI"/>
    <property type="match status" value="1"/>
</dbReference>
<dbReference type="SUPFAM" id="SSF53098">
    <property type="entry name" value="Ribonuclease H-like"/>
    <property type="match status" value="1"/>
</dbReference>
<dbReference type="Pfam" id="PF02171">
    <property type="entry name" value="Piwi"/>
    <property type="match status" value="1"/>
</dbReference>
<dbReference type="SMART" id="SM00950">
    <property type="entry name" value="Piwi"/>
    <property type="match status" value="1"/>
</dbReference>
<evidence type="ECO:0008006" key="6">
    <source>
        <dbReference type="Google" id="ProtNLM"/>
    </source>
</evidence>
<dbReference type="PANTHER" id="PTHR22891">
    <property type="entry name" value="EUKARYOTIC TRANSLATION INITIATION FACTOR 2C"/>
    <property type="match status" value="1"/>
</dbReference>
<dbReference type="CDD" id="cd02846">
    <property type="entry name" value="PAZ_argonaute_like"/>
    <property type="match status" value="1"/>
</dbReference>
<feature type="domain" description="PAZ" evidence="2">
    <location>
        <begin position="323"/>
        <end position="421"/>
    </location>
</feature>
<dbReference type="InterPro" id="IPR012337">
    <property type="entry name" value="RNaseH-like_sf"/>
</dbReference>
<sequence length="968" mass="107780">MLTSHSSCTLIVRLKKAQIIATLQISVRNRRFITTCNRLLRSGKNPFLIGPSASANPEASPIAGGNRRGGRDSRERRVRGSDENVGPTVESSQALIAAFEREPHTDEMPLRPGWGTNGKAISLQANFFALKLPSDLTIFDYEVSITPEVGLWGPRKARIFELFQGNPLCAPYLGCIAYDNSGRLVSSKMLPQPFSLTIPFFEEGVSGPRPNAQVYTVQAKFLRALDTNEVNQYLQGLPSYRDRDISPFISALNLVLQQHASTTGVRVGQNRYFFPETERHGIALGLQTWKGFFLSVRPVYKQLMANVNVSATPSYAPGNLAVLMAEWNQKNENMPKWFFDKLTIATTHLGYQRKHRIHRVMSTTARHTEFSCAEMGGMVSVERYFQQKYKIKLRYADTLPVIDVGANAPVYLPAEVCEIIPYQPFRGKLPAQASASMVKISTRSSASNANSIINDGLRLFGLQDHNPTLMNFGISVRKEMAIVPARVLPPPRILYQSGHLVVRQGGWNLIDVKFCAPGRIDNWVVLLVRDGRKEEFNGVDDPRLQDFLQMFLLQCQSSGISIGRGLPAIITTPPLPRANANRQDAVAVIAKALKDGLNNKQKPSVMLVLLPDKSLYTGLKRLCDVQLGIHTVCMFVKTARELKGRQRYFANVALKLNSKLGGINHSLDTQSMRWLTEKKTMTVGIDVTHPSSMSMKGMPSIAAVVANADDKFAQFPASLRLQTNRNVMKDGEEMVQDLTSMLVERLTLYKKNVGALPKRVIVYRDGVSESQYNLVNQKELPQILKAFETFNAGQKYRPSLSIVVCGKRHHARFPGTSAVHMTKNGNTLPGTVVDQGVTDIFNFDFYLQAHDGLQGTVRPTHYTIVYDENQLSADAIQTGIHHASYMYARATKAVSLVPPAYYADLACERARRYLAPLFDPDKAGSTLSTKGANGQEDSETGRKKVYDRAVQMWGNGVHQDLKDSMFYI</sequence>
<dbReference type="InterPro" id="IPR003165">
    <property type="entry name" value="Piwi"/>
</dbReference>
<evidence type="ECO:0000313" key="5">
    <source>
        <dbReference type="Proteomes" id="UP000186601"/>
    </source>
</evidence>
<dbReference type="CDD" id="cd04657">
    <property type="entry name" value="Piwi_ago-like"/>
    <property type="match status" value="1"/>
</dbReference>
<dbReference type="GO" id="GO:0003723">
    <property type="term" value="F:RNA binding"/>
    <property type="evidence" value="ECO:0007669"/>
    <property type="project" value="InterPro"/>
</dbReference>
<dbReference type="Pfam" id="PF08699">
    <property type="entry name" value="ArgoL1"/>
    <property type="match status" value="1"/>
</dbReference>
<feature type="compositionally biased region" description="Basic and acidic residues" evidence="1">
    <location>
        <begin position="69"/>
        <end position="82"/>
    </location>
</feature>
<feature type="domain" description="Piwi" evidence="3">
    <location>
        <begin position="605"/>
        <end position="915"/>
    </location>
</feature>
<dbReference type="InterPro" id="IPR036085">
    <property type="entry name" value="PAZ_dom_sf"/>
</dbReference>
<dbReference type="SUPFAM" id="SSF101690">
    <property type="entry name" value="PAZ domain"/>
    <property type="match status" value="1"/>
</dbReference>
<dbReference type="InterPro" id="IPR032472">
    <property type="entry name" value="ArgoL2"/>
</dbReference>
<dbReference type="Gene3D" id="3.40.50.2300">
    <property type="match status" value="1"/>
</dbReference>
<evidence type="ECO:0000259" key="3">
    <source>
        <dbReference type="PROSITE" id="PS50822"/>
    </source>
</evidence>
<dbReference type="Proteomes" id="UP000186601">
    <property type="component" value="Unassembled WGS sequence"/>
</dbReference>
<dbReference type="Gene3D" id="2.170.260.10">
    <property type="entry name" value="paz domain"/>
    <property type="match status" value="1"/>
</dbReference>
<dbReference type="SMART" id="SM01163">
    <property type="entry name" value="DUF1785"/>
    <property type="match status" value="1"/>
</dbReference>
<dbReference type="InterPro" id="IPR032474">
    <property type="entry name" value="Argonaute_N"/>
</dbReference>
<feature type="region of interest" description="Disordered" evidence="1">
    <location>
        <begin position="50"/>
        <end position="90"/>
    </location>
</feature>
<dbReference type="InterPro" id="IPR045246">
    <property type="entry name" value="Piwi_ago-like"/>
</dbReference>
<dbReference type="AlphaFoldDB" id="A0A2R6PV89"/>
<dbReference type="EMBL" id="MLYV02000445">
    <property type="protein sequence ID" value="PSR97101.1"/>
    <property type="molecule type" value="Genomic_DNA"/>
</dbReference>
<dbReference type="Gene3D" id="3.30.420.10">
    <property type="entry name" value="Ribonuclease H-like superfamily/Ribonuclease H"/>
    <property type="match status" value="1"/>
</dbReference>
<keyword evidence="5" id="KW-1185">Reference proteome</keyword>
<dbReference type="InterPro" id="IPR003100">
    <property type="entry name" value="PAZ_dom"/>
</dbReference>
<evidence type="ECO:0000313" key="4">
    <source>
        <dbReference type="EMBL" id="PSR97101.1"/>
    </source>
</evidence>